<dbReference type="InterPro" id="IPR032710">
    <property type="entry name" value="NTF2-like_dom_sf"/>
</dbReference>
<proteinExistence type="predicted"/>
<dbReference type="Pfam" id="PF14534">
    <property type="entry name" value="DUF4440"/>
    <property type="match status" value="1"/>
</dbReference>
<protein>
    <recommendedName>
        <fullName evidence="1">DUF4440 domain-containing protein</fullName>
    </recommendedName>
</protein>
<dbReference type="Proteomes" id="UP000215506">
    <property type="component" value="Unassembled WGS sequence"/>
</dbReference>
<evidence type="ECO:0000313" key="2">
    <source>
        <dbReference type="EMBL" id="OXR42608.1"/>
    </source>
</evidence>
<organism evidence="2 3">
    <name type="scientific">Nocardia cerradoensis</name>
    <dbReference type="NCBI Taxonomy" id="85688"/>
    <lineage>
        <taxon>Bacteria</taxon>
        <taxon>Bacillati</taxon>
        <taxon>Actinomycetota</taxon>
        <taxon>Actinomycetes</taxon>
        <taxon>Mycobacteriales</taxon>
        <taxon>Nocardiaceae</taxon>
        <taxon>Nocardia</taxon>
    </lineage>
</organism>
<feature type="domain" description="DUF4440" evidence="1">
    <location>
        <begin position="15"/>
        <end position="124"/>
    </location>
</feature>
<dbReference type="SUPFAM" id="SSF54427">
    <property type="entry name" value="NTF2-like"/>
    <property type="match status" value="1"/>
</dbReference>
<keyword evidence="3" id="KW-1185">Reference proteome</keyword>
<dbReference type="InterPro" id="IPR027843">
    <property type="entry name" value="DUF4440"/>
</dbReference>
<comment type="caution">
    <text evidence="2">The sequence shown here is derived from an EMBL/GenBank/DDBJ whole genome shotgun (WGS) entry which is preliminary data.</text>
</comment>
<name>A0A231H176_9NOCA</name>
<sequence>MTTAETDAAAELDAIHAVVAAVDHAQRNENADEFLALFHPDAIWTTGAGKFLNGLDEISEFTRAVLPGATKDGYATYEVFFVRFIRPDVAAVKVRQRYWSNDNQLQSEGSPLYGMTKTDGRWLLTFCQNTPVIAH</sequence>
<gene>
    <name evidence="2" type="ORF">B7C42_05385</name>
</gene>
<reference evidence="2 3" key="1">
    <citation type="submission" date="2017-07" db="EMBL/GenBank/DDBJ databases">
        <title>First draft Genome Sequence of Nocardia cerradoensis isolated from human infection.</title>
        <authorList>
            <person name="Carrasco G."/>
        </authorList>
    </citation>
    <scope>NUCLEOTIDE SEQUENCE [LARGE SCALE GENOMIC DNA]</scope>
    <source>
        <strain evidence="2 3">CNM20130759</strain>
    </source>
</reference>
<dbReference type="Gene3D" id="3.10.450.50">
    <property type="match status" value="1"/>
</dbReference>
<dbReference type="AlphaFoldDB" id="A0A231H176"/>
<dbReference type="NCBIfam" id="TIGR02246">
    <property type="entry name" value="SgcJ/EcaC family oxidoreductase"/>
    <property type="match status" value="1"/>
</dbReference>
<dbReference type="EMBL" id="NGAF01000013">
    <property type="protein sequence ID" value="OXR42608.1"/>
    <property type="molecule type" value="Genomic_DNA"/>
</dbReference>
<dbReference type="InterPro" id="IPR011944">
    <property type="entry name" value="Steroid_delta5-4_isomerase"/>
</dbReference>
<accession>A0A231H176</accession>
<dbReference type="RefSeq" id="WP_094026935.1">
    <property type="nucleotide sequence ID" value="NZ_NGAF01000013.1"/>
</dbReference>
<evidence type="ECO:0000259" key="1">
    <source>
        <dbReference type="Pfam" id="PF14534"/>
    </source>
</evidence>
<evidence type="ECO:0000313" key="3">
    <source>
        <dbReference type="Proteomes" id="UP000215506"/>
    </source>
</evidence>